<evidence type="ECO:0000256" key="10">
    <source>
        <dbReference type="RuleBase" id="RU000537"/>
    </source>
</evidence>
<feature type="transmembrane region" description="Helical" evidence="9">
    <location>
        <begin position="123"/>
        <end position="140"/>
    </location>
</feature>
<evidence type="ECO:0000313" key="13">
    <source>
        <dbReference type="EMBL" id="MDR6510139.1"/>
    </source>
</evidence>
<feature type="transmembrane region" description="Helical" evidence="9">
    <location>
        <begin position="273"/>
        <end position="296"/>
    </location>
</feature>
<feature type="transmembrane region" description="Helical" evidence="9">
    <location>
        <begin position="221"/>
        <end position="243"/>
    </location>
</feature>
<dbReference type="InterPro" id="IPR030659">
    <property type="entry name" value="SecY_CS"/>
</dbReference>
<feature type="transmembrane region" description="Helical" evidence="9">
    <location>
        <begin position="192"/>
        <end position="209"/>
    </location>
</feature>
<dbReference type="Proteomes" id="UP001184150">
    <property type="component" value="Unassembled WGS sequence"/>
</dbReference>
<evidence type="ECO:0000256" key="9">
    <source>
        <dbReference type="HAMAP-Rule" id="MF_01465"/>
    </source>
</evidence>
<evidence type="ECO:0000256" key="12">
    <source>
        <dbReference type="RuleBase" id="RU004349"/>
    </source>
</evidence>
<organism evidence="13 14">
    <name type="scientific">Novosphingobium capsulatum</name>
    <dbReference type="NCBI Taxonomy" id="13688"/>
    <lineage>
        <taxon>Bacteria</taxon>
        <taxon>Pseudomonadati</taxon>
        <taxon>Pseudomonadota</taxon>
        <taxon>Alphaproteobacteria</taxon>
        <taxon>Sphingomonadales</taxon>
        <taxon>Sphingomonadaceae</taxon>
        <taxon>Novosphingobium</taxon>
    </lineage>
</organism>
<accession>A0ABU1MIW2</accession>
<dbReference type="PROSITE" id="PS00755">
    <property type="entry name" value="SECY_1"/>
    <property type="match status" value="1"/>
</dbReference>
<feature type="transmembrane region" description="Helical" evidence="9">
    <location>
        <begin position="408"/>
        <end position="426"/>
    </location>
</feature>
<dbReference type="InterPro" id="IPR026593">
    <property type="entry name" value="SecY"/>
</dbReference>
<keyword evidence="6 9" id="KW-1133">Transmembrane helix</keyword>
<evidence type="ECO:0000256" key="3">
    <source>
        <dbReference type="ARBA" id="ARBA00022448"/>
    </source>
</evidence>
<evidence type="ECO:0000256" key="11">
    <source>
        <dbReference type="RuleBase" id="RU003484"/>
    </source>
</evidence>
<keyword evidence="14" id="KW-1185">Reference proteome</keyword>
<comment type="subcellular location">
    <subcellularLocation>
        <location evidence="9">Cell membrane</location>
        <topology evidence="9">Multi-pass membrane protein</topology>
    </subcellularLocation>
    <subcellularLocation>
        <location evidence="1 11">Membrane</location>
        <topology evidence="1 11">Multi-pass membrane protein</topology>
    </subcellularLocation>
</comment>
<gene>
    <name evidence="9" type="primary">secY</name>
    <name evidence="13" type="ORF">J2792_000999</name>
</gene>
<dbReference type="InterPro" id="IPR023201">
    <property type="entry name" value="SecY_dom_sf"/>
</dbReference>
<dbReference type="SUPFAM" id="SSF103491">
    <property type="entry name" value="Preprotein translocase SecY subunit"/>
    <property type="match status" value="1"/>
</dbReference>
<comment type="caution">
    <text evidence="13">The sequence shown here is derived from an EMBL/GenBank/DDBJ whole genome shotgun (WGS) entry which is preliminary data.</text>
</comment>
<dbReference type="Gene3D" id="1.10.3370.10">
    <property type="entry name" value="SecY subunit domain"/>
    <property type="match status" value="1"/>
</dbReference>
<evidence type="ECO:0000256" key="1">
    <source>
        <dbReference type="ARBA" id="ARBA00004141"/>
    </source>
</evidence>
<feature type="transmembrane region" description="Helical" evidence="9">
    <location>
        <begin position="27"/>
        <end position="45"/>
    </location>
</feature>
<evidence type="ECO:0000256" key="4">
    <source>
        <dbReference type="ARBA" id="ARBA00022692"/>
    </source>
</evidence>
<dbReference type="Pfam" id="PF00344">
    <property type="entry name" value="SecY"/>
    <property type="match status" value="1"/>
</dbReference>
<sequence>MASRADNIASNLNLSNFSKATELKNRIWFTVGALIVFRFLSFVPLPGVNPLILETLYNQTRGGILDIFNAFSGGSLQRMSLIALGVMPYITASIVVQLAASLHPALAALKKEGESGRKKLNQYTRYGAVFLTAVQGYAIATGLEAYGASSGIQAVVLPGFLFRVTAVISLIGGTMFLLWLGEQITARGIGNGTSLIIMAGIVAQMPKFVGNLFEQGRSGQLNGFVIAGVIALILGVVVLICFFERATRRLLIQYPKRATQRGMMAADRSHLPLKLNTAGVIPPIFASSLLLLPLTITQFAGKSISPDTTTGKIIIGLNQYLGHGKPLYMLLYALGIVFFSFFYTAVVFNPEETAENLKRNGGFIPGIRPGKNTEKYLDYVLTRITVLGAAYITFVCVIPEWIMSETGMGTLFFGGTSLLIVVNVTVDTITQIQSHLLAHQYGDLIKKAKLKGRLR</sequence>
<dbReference type="HAMAP" id="MF_01465">
    <property type="entry name" value="SecY"/>
    <property type="match status" value="1"/>
</dbReference>
<feature type="transmembrane region" description="Helical" evidence="9">
    <location>
        <begin position="327"/>
        <end position="349"/>
    </location>
</feature>
<keyword evidence="8 9" id="KW-0472">Membrane</keyword>
<name>A0ABU1MIW2_9SPHN</name>
<evidence type="ECO:0000256" key="6">
    <source>
        <dbReference type="ARBA" id="ARBA00022989"/>
    </source>
</evidence>
<evidence type="ECO:0000256" key="2">
    <source>
        <dbReference type="ARBA" id="ARBA00005751"/>
    </source>
</evidence>
<keyword evidence="4 9" id="KW-0812">Transmembrane</keyword>
<comment type="similarity">
    <text evidence="2 9 12">Belongs to the SecY/SEC61-alpha family.</text>
</comment>
<feature type="transmembrane region" description="Helical" evidence="9">
    <location>
        <begin position="160"/>
        <end position="180"/>
    </location>
</feature>
<evidence type="ECO:0000256" key="8">
    <source>
        <dbReference type="ARBA" id="ARBA00023136"/>
    </source>
</evidence>
<comment type="subunit">
    <text evidence="9">Component of the Sec protein translocase complex. Heterotrimer consisting of SecY, SecE and SecG subunits. The heterotrimers can form oligomers, although 1 heterotrimer is thought to be able to translocate proteins. Interacts with the ribosome. Interacts with SecDF, and other proteins may be involved. Interacts with SecA.</text>
</comment>
<reference evidence="13 14" key="1">
    <citation type="submission" date="2023-07" db="EMBL/GenBank/DDBJ databases">
        <title>Sorghum-associated microbial communities from plants grown in Nebraska, USA.</title>
        <authorList>
            <person name="Schachtman D."/>
        </authorList>
    </citation>
    <scope>NUCLEOTIDE SEQUENCE [LARGE SCALE GENOMIC DNA]</scope>
    <source>
        <strain evidence="13 14">DS1027</strain>
    </source>
</reference>
<feature type="transmembrane region" description="Helical" evidence="9">
    <location>
        <begin position="81"/>
        <end position="102"/>
    </location>
</feature>
<keyword evidence="5 9" id="KW-0653">Protein transport</keyword>
<dbReference type="RefSeq" id="WP_054130538.1">
    <property type="nucleotide sequence ID" value="NZ_CP140000.1"/>
</dbReference>
<proteinExistence type="inferred from homology"/>
<dbReference type="NCBIfam" id="TIGR00967">
    <property type="entry name" value="3a0501s007"/>
    <property type="match status" value="1"/>
</dbReference>
<keyword evidence="7 9" id="KW-0811">Translocation</keyword>
<dbReference type="PRINTS" id="PR00303">
    <property type="entry name" value="SECYTRNLCASE"/>
</dbReference>
<comment type="function">
    <text evidence="9 10">The central subunit of the protein translocation channel SecYEG. Consists of two halves formed by TMs 1-5 and 6-10. These two domains form a lateral gate at the front which open onto the bilayer between TMs 2 and 7, and are clamped together by SecE at the back. The channel is closed by both a pore ring composed of hydrophobic SecY resides and a short helix (helix 2A) on the extracellular side of the membrane which forms a plug. The plug probably moves laterally to allow the channel to open. The ring and the pore may move independently.</text>
</comment>
<evidence type="ECO:0000313" key="14">
    <source>
        <dbReference type="Proteomes" id="UP001184150"/>
    </source>
</evidence>
<dbReference type="PIRSF" id="PIRSF004557">
    <property type="entry name" value="SecY"/>
    <property type="match status" value="1"/>
</dbReference>
<dbReference type="PROSITE" id="PS00756">
    <property type="entry name" value="SECY_2"/>
    <property type="match status" value="1"/>
</dbReference>
<protein>
    <recommendedName>
        <fullName evidence="9 10">Protein translocase subunit SecY</fullName>
    </recommendedName>
</protein>
<dbReference type="EMBL" id="JAVDRD010000002">
    <property type="protein sequence ID" value="MDR6510139.1"/>
    <property type="molecule type" value="Genomic_DNA"/>
</dbReference>
<evidence type="ECO:0000256" key="5">
    <source>
        <dbReference type="ARBA" id="ARBA00022927"/>
    </source>
</evidence>
<keyword evidence="9" id="KW-1003">Cell membrane</keyword>
<keyword evidence="3 9" id="KW-0813">Transport</keyword>
<feature type="transmembrane region" description="Helical" evidence="9">
    <location>
        <begin position="380"/>
        <end position="402"/>
    </location>
</feature>
<evidence type="ECO:0000256" key="7">
    <source>
        <dbReference type="ARBA" id="ARBA00023010"/>
    </source>
</evidence>
<dbReference type="InterPro" id="IPR002208">
    <property type="entry name" value="SecY/SEC61-alpha"/>
</dbReference>
<dbReference type="PANTHER" id="PTHR10906">
    <property type="entry name" value="SECY/SEC61-ALPHA FAMILY MEMBER"/>
    <property type="match status" value="1"/>
</dbReference>